<dbReference type="EMBL" id="JASBWU010000031">
    <property type="protein sequence ID" value="KAJ9111247.1"/>
    <property type="molecule type" value="Genomic_DNA"/>
</dbReference>
<protein>
    <submittedName>
        <fullName evidence="1">Uncharacterized protein</fullName>
    </submittedName>
</protein>
<reference evidence="1" key="1">
    <citation type="submission" date="2023-04" db="EMBL/GenBank/DDBJ databases">
        <title>Draft Genome sequencing of Naganishia species isolated from polar environments using Oxford Nanopore Technology.</title>
        <authorList>
            <person name="Leo P."/>
            <person name="Venkateswaran K."/>
        </authorList>
    </citation>
    <scope>NUCLEOTIDE SEQUENCE</scope>
    <source>
        <strain evidence="1">MNA-CCFEE 5425</strain>
    </source>
</reference>
<comment type="caution">
    <text evidence="1">The sequence shown here is derived from an EMBL/GenBank/DDBJ whole genome shotgun (WGS) entry which is preliminary data.</text>
</comment>
<keyword evidence="2" id="KW-1185">Reference proteome</keyword>
<accession>A0ACC2WHZ8</accession>
<dbReference type="Proteomes" id="UP001243375">
    <property type="component" value="Unassembled WGS sequence"/>
</dbReference>
<sequence>MPRALWNSLQKMPSMDFPANAFPSDYVLGKALSQEAKLDIKYIDCCINGCRAFTRSYSKDTGKARKQFLYFSPVNRLRAQSENKATSERLKYPQIRQVDPYKYQDIWEGDHIKNLKEKSITWGGKEVAGAGRYFEDDTQLALGLATDGLPCWKRSTRDELADRKLDMDSFLWPLIEDLRKLATAGVKARRWEGGRLVDYLMRAHLIVISGDMPAISKLMNFKSIGAIFPCRWCKMRAIRPGEAGQEYGKYYLTTKTANDTNNVKYNALPLRTHQEIMRDVEAIRSCRTKASQEILKKEKGINDQSVLSLVGSINFPWSFSADVMHILYENIMKELLGLWDGTYKASMITGTADGRLGQVPGERYVVSQAHWNQMDKEVSSSNATVPAEMARRLGSISKRGYWTAETYSYFLAHLGPIVMRGRLSKVYYDHFVDLSRITNIICKLEITNDEIAEIRSGLVEWVTQFESMERFGGWAKRQVVHNRKNPIEALNNRVLREEQVSIKKFIPDAK</sequence>
<evidence type="ECO:0000313" key="2">
    <source>
        <dbReference type="Proteomes" id="UP001243375"/>
    </source>
</evidence>
<name>A0ACC2WHZ8_9TREE</name>
<gene>
    <name evidence="1" type="ORF">QFC22_006547</name>
</gene>
<proteinExistence type="predicted"/>
<evidence type="ECO:0000313" key="1">
    <source>
        <dbReference type="EMBL" id="KAJ9111247.1"/>
    </source>
</evidence>
<organism evidence="1 2">
    <name type="scientific">Naganishia vaughanmartiniae</name>
    <dbReference type="NCBI Taxonomy" id="1424756"/>
    <lineage>
        <taxon>Eukaryota</taxon>
        <taxon>Fungi</taxon>
        <taxon>Dikarya</taxon>
        <taxon>Basidiomycota</taxon>
        <taxon>Agaricomycotina</taxon>
        <taxon>Tremellomycetes</taxon>
        <taxon>Filobasidiales</taxon>
        <taxon>Filobasidiaceae</taxon>
        <taxon>Naganishia</taxon>
    </lineage>
</organism>